<dbReference type="EMBL" id="QEWP01000025">
    <property type="protein sequence ID" value="PWD97799.1"/>
    <property type="molecule type" value="Genomic_DNA"/>
</dbReference>
<dbReference type="InterPro" id="IPR003439">
    <property type="entry name" value="ABC_transporter-like_ATP-bd"/>
</dbReference>
<dbReference type="OrthoDB" id="9787851at2"/>
<evidence type="ECO:0000313" key="5">
    <source>
        <dbReference type="EMBL" id="PWD97799.1"/>
    </source>
</evidence>
<dbReference type="SUPFAM" id="SSF52540">
    <property type="entry name" value="P-loop containing nucleoside triphosphate hydrolases"/>
    <property type="match status" value="1"/>
</dbReference>
<dbReference type="PROSITE" id="PS50893">
    <property type="entry name" value="ABC_TRANSPORTER_2"/>
    <property type="match status" value="1"/>
</dbReference>
<feature type="domain" description="ABC transporter" evidence="4">
    <location>
        <begin position="9"/>
        <end position="250"/>
    </location>
</feature>
<evidence type="ECO:0000256" key="3">
    <source>
        <dbReference type="ARBA" id="ARBA00022840"/>
    </source>
</evidence>
<keyword evidence="6" id="KW-1185">Reference proteome</keyword>
<proteinExistence type="predicted"/>
<dbReference type="GO" id="GO:0005524">
    <property type="term" value="F:ATP binding"/>
    <property type="evidence" value="ECO:0007669"/>
    <property type="project" value="UniProtKB-KW"/>
</dbReference>
<dbReference type="Pfam" id="PF00005">
    <property type="entry name" value="ABC_tran"/>
    <property type="match status" value="1"/>
</dbReference>
<dbReference type="InterPro" id="IPR027417">
    <property type="entry name" value="P-loop_NTPase"/>
</dbReference>
<accession>A0A2U2B416</accession>
<dbReference type="InterPro" id="IPR050153">
    <property type="entry name" value="Metal_Ion_Import_ABC"/>
</dbReference>
<dbReference type="AlphaFoldDB" id="A0A2U2B416"/>
<dbReference type="PANTHER" id="PTHR42734">
    <property type="entry name" value="METAL TRANSPORT SYSTEM ATP-BINDING PROTEIN TM_0124-RELATED"/>
    <property type="match status" value="1"/>
</dbReference>
<evidence type="ECO:0000256" key="1">
    <source>
        <dbReference type="ARBA" id="ARBA00022448"/>
    </source>
</evidence>
<dbReference type="GO" id="GO:0016887">
    <property type="term" value="F:ATP hydrolysis activity"/>
    <property type="evidence" value="ECO:0007669"/>
    <property type="project" value="InterPro"/>
</dbReference>
<dbReference type="Proteomes" id="UP000244956">
    <property type="component" value="Unassembled WGS sequence"/>
</dbReference>
<dbReference type="Gene3D" id="3.40.50.300">
    <property type="entry name" value="P-loop containing nucleotide triphosphate hydrolases"/>
    <property type="match status" value="1"/>
</dbReference>
<gene>
    <name evidence="5" type="ORF">DDZ16_18960</name>
</gene>
<name>A0A2U2B416_9BACT</name>
<comment type="caution">
    <text evidence="5">The sequence shown here is derived from an EMBL/GenBank/DDBJ whole genome shotgun (WGS) entry which is preliminary data.</text>
</comment>
<dbReference type="InterPro" id="IPR003593">
    <property type="entry name" value="AAA+_ATPase"/>
</dbReference>
<dbReference type="RefSeq" id="WP_109266054.1">
    <property type="nucleotide sequence ID" value="NZ_QEWP01000025.1"/>
</dbReference>
<dbReference type="CDD" id="cd03214">
    <property type="entry name" value="ABC_Iron-Siderophores_B12_Hemin"/>
    <property type="match status" value="1"/>
</dbReference>
<organism evidence="5 6">
    <name type="scientific">Marinilabilia rubra</name>
    <dbReference type="NCBI Taxonomy" id="2162893"/>
    <lineage>
        <taxon>Bacteria</taxon>
        <taxon>Pseudomonadati</taxon>
        <taxon>Bacteroidota</taxon>
        <taxon>Bacteroidia</taxon>
        <taxon>Marinilabiliales</taxon>
        <taxon>Marinilabiliaceae</taxon>
        <taxon>Marinilabilia</taxon>
    </lineage>
</organism>
<evidence type="ECO:0000259" key="4">
    <source>
        <dbReference type="PROSITE" id="PS50893"/>
    </source>
</evidence>
<dbReference type="PANTHER" id="PTHR42734:SF21">
    <property type="entry name" value="IRON ABC TRANSPORTER, ATP-BINDING PROTEIN"/>
    <property type="match status" value="1"/>
</dbReference>
<keyword evidence="1" id="KW-0813">Transport</keyword>
<keyword evidence="2" id="KW-0547">Nucleotide-binding</keyword>
<sequence>MEPKGQSLISTQSLSIGYNNARQGIKVLHSNINVKLGAGEFACLLGPNGSGKSTLLQTLCGFNPALGGEVFIDGRLIDTISNREMSFLSSVVLTERIAVSNMTVLDLVSLGRTPYTGFFGRLKSSDHQLVVESIKAVGLEGFEDRLVTNMSDGERQKAMIAKALVQETPLIMLDEPTAFLDLPSRIEIMHLLRKLAHERNKGILLSTHDLDLALQMADKVWLLAEGRDMETGTPEDLVLTNEFRHFFEREGILFDNDTGQFTIEKQKVKTIRIVGTGVEYKWVSRALARRGFAASDEPFSGFQVEIKSDGQRQYLLTGPSGKTHKLRTIEDLLAQLDHEEATFLTD</sequence>
<keyword evidence="3 5" id="KW-0067">ATP-binding</keyword>
<protein>
    <submittedName>
        <fullName evidence="5">ABC transporter ATP-binding protein</fullName>
    </submittedName>
</protein>
<dbReference type="SMART" id="SM00382">
    <property type="entry name" value="AAA"/>
    <property type="match status" value="1"/>
</dbReference>
<evidence type="ECO:0000256" key="2">
    <source>
        <dbReference type="ARBA" id="ARBA00022741"/>
    </source>
</evidence>
<evidence type="ECO:0000313" key="6">
    <source>
        <dbReference type="Proteomes" id="UP000244956"/>
    </source>
</evidence>
<reference evidence="5 6" key="1">
    <citation type="submission" date="2018-05" db="EMBL/GenBank/DDBJ databases">
        <title>Marinilabilia rubrum sp. nov., isolated from saltern sediment.</title>
        <authorList>
            <person name="Zhang R."/>
        </authorList>
    </citation>
    <scope>NUCLEOTIDE SEQUENCE [LARGE SCALE GENOMIC DNA]</scope>
    <source>
        <strain evidence="5 6">WTE16</strain>
    </source>
</reference>